<dbReference type="GO" id="GO:0016339">
    <property type="term" value="P:calcium-dependent cell-cell adhesion via plasma membrane cell adhesion molecules"/>
    <property type="evidence" value="ECO:0007669"/>
    <property type="project" value="TreeGrafter"/>
</dbReference>
<keyword evidence="4" id="KW-0677">Repeat</keyword>
<organism evidence="12">
    <name type="scientific">Arion vulgaris</name>
    <dbReference type="NCBI Taxonomy" id="1028688"/>
    <lineage>
        <taxon>Eukaryota</taxon>
        <taxon>Metazoa</taxon>
        <taxon>Spiralia</taxon>
        <taxon>Lophotrochozoa</taxon>
        <taxon>Mollusca</taxon>
        <taxon>Gastropoda</taxon>
        <taxon>Heterobranchia</taxon>
        <taxon>Euthyneura</taxon>
        <taxon>Panpulmonata</taxon>
        <taxon>Eupulmonata</taxon>
        <taxon>Stylommatophora</taxon>
        <taxon>Helicina</taxon>
        <taxon>Arionoidea</taxon>
        <taxon>Arionidae</taxon>
        <taxon>Arion</taxon>
    </lineage>
</organism>
<dbReference type="PROSITE" id="PS50268">
    <property type="entry name" value="CADHERIN_2"/>
    <property type="match status" value="3"/>
</dbReference>
<evidence type="ECO:0000256" key="2">
    <source>
        <dbReference type="ARBA" id="ARBA00022692"/>
    </source>
</evidence>
<dbReference type="InterPro" id="IPR015919">
    <property type="entry name" value="Cadherin-like_sf"/>
</dbReference>
<sequence>VKATDADATPDFNTIYYSIVDGPYKDYFTIADPLKTDLTLLKQLDYETLPQFSITIMATDKPKSGNVQFNTTCALVIFVEDQDDQYPVFNNTLYRGIITDTTTVGSLIEIKPPISAYDPDITLHARIIYSFHGPEVHYTNGQTVSSQTLALHNQIMFDTAGQNDPTFSIDPNTTEVRELRRPNADEIYLLVQATQADNPSRYGVALLTIHIQSANTNAPVFTRQSYQMVLPEVFPVGETVIEVYALDADPGSTVTYSLDDNSKTFEILPQTGGVILKQELSYVLRNEYILTVTASDGTFQSNATLTIQVRPVVNSPPQILTTSLNVTAQRRQGEMIIDIDAKDSAGTALTYSLLSYKELFSINNNGVIIITADPDDLVLNMYSIPFVVSDGGQLGYEKAAVVLANFPIMPVASAQIVEGNNMAVIILATVAGLLLIVIIILLVYICRRRLSDKEHFDRVKKQHPSQDPKVLAFKQKQGILGRHPMPTTDSLGDNLEGHTDIQENPLNSDTKGSYYNFGVISNSDTETEIDIQELQEQSQFELHPNDNNNNDHIYNTSQCSVDSEGYTQTNKNAVTPFYRNGSVSTYRDSSGSEVSFSCSPSASSNSKKALVPGSLARTRVPEENGGLWDINDSSSTSSAMPNYDPHNSSVPPSQKQELTVYF</sequence>
<evidence type="ECO:0000256" key="5">
    <source>
        <dbReference type="ARBA" id="ARBA00022837"/>
    </source>
</evidence>
<evidence type="ECO:0000256" key="9">
    <source>
        <dbReference type="SAM" id="MobiDB-lite"/>
    </source>
</evidence>
<evidence type="ECO:0000256" key="3">
    <source>
        <dbReference type="ARBA" id="ARBA00022729"/>
    </source>
</evidence>
<feature type="domain" description="Cadherin" evidence="11">
    <location>
        <begin position="90"/>
        <end position="221"/>
    </location>
</feature>
<dbReference type="PRINTS" id="PR00205">
    <property type="entry name" value="CADHERIN"/>
</dbReference>
<evidence type="ECO:0000256" key="7">
    <source>
        <dbReference type="ARBA" id="ARBA00023136"/>
    </source>
</evidence>
<dbReference type="Gene3D" id="2.60.40.60">
    <property type="entry name" value="Cadherins"/>
    <property type="match status" value="4"/>
</dbReference>
<dbReference type="GO" id="GO:0005509">
    <property type="term" value="F:calcium ion binding"/>
    <property type="evidence" value="ECO:0007669"/>
    <property type="project" value="UniProtKB-UniRule"/>
</dbReference>
<dbReference type="GO" id="GO:0005912">
    <property type="term" value="C:adherens junction"/>
    <property type="evidence" value="ECO:0007669"/>
    <property type="project" value="TreeGrafter"/>
</dbReference>
<gene>
    <name evidence="12" type="primary">ORF78916</name>
</gene>
<keyword evidence="6 10" id="KW-1133">Transmembrane helix</keyword>
<feature type="domain" description="Cadherin" evidence="11">
    <location>
        <begin position="1"/>
        <end position="89"/>
    </location>
</feature>
<feature type="non-terminal residue" evidence="12">
    <location>
        <position position="1"/>
    </location>
</feature>
<evidence type="ECO:0000256" key="10">
    <source>
        <dbReference type="SAM" id="Phobius"/>
    </source>
</evidence>
<dbReference type="GO" id="GO:0044331">
    <property type="term" value="P:cell-cell adhesion mediated by cadherin"/>
    <property type="evidence" value="ECO:0007669"/>
    <property type="project" value="TreeGrafter"/>
</dbReference>
<protein>
    <recommendedName>
        <fullName evidence="11">Cadherin domain-containing protein</fullName>
    </recommendedName>
</protein>
<keyword evidence="7 10" id="KW-0472">Membrane</keyword>
<dbReference type="GO" id="GO:0000902">
    <property type="term" value="P:cell morphogenesis"/>
    <property type="evidence" value="ECO:0007669"/>
    <property type="project" value="TreeGrafter"/>
</dbReference>
<feature type="compositionally biased region" description="Polar residues" evidence="9">
    <location>
        <begin position="631"/>
        <end position="662"/>
    </location>
</feature>
<evidence type="ECO:0000259" key="11">
    <source>
        <dbReference type="PROSITE" id="PS50268"/>
    </source>
</evidence>
<evidence type="ECO:0000313" key="12">
    <source>
        <dbReference type="EMBL" id="CEK71564.1"/>
    </source>
</evidence>
<evidence type="ECO:0000256" key="6">
    <source>
        <dbReference type="ARBA" id="ARBA00022989"/>
    </source>
</evidence>
<dbReference type="GO" id="GO:0008013">
    <property type="term" value="F:beta-catenin binding"/>
    <property type="evidence" value="ECO:0007669"/>
    <property type="project" value="TreeGrafter"/>
</dbReference>
<evidence type="ECO:0000256" key="8">
    <source>
        <dbReference type="PROSITE-ProRule" id="PRU00043"/>
    </source>
</evidence>
<dbReference type="GO" id="GO:0016342">
    <property type="term" value="C:catenin complex"/>
    <property type="evidence" value="ECO:0007669"/>
    <property type="project" value="TreeGrafter"/>
</dbReference>
<reference evidence="12" key="1">
    <citation type="submission" date="2014-12" db="EMBL/GenBank/DDBJ databases">
        <title>Insight into the proteome of Arion vulgaris.</title>
        <authorList>
            <person name="Aradska J."/>
            <person name="Bulat T."/>
            <person name="Smidak R."/>
            <person name="Sarate P."/>
            <person name="Gangsoo J."/>
            <person name="Sialana F."/>
            <person name="Bilban M."/>
            <person name="Lubec G."/>
        </authorList>
    </citation>
    <scope>NUCLEOTIDE SEQUENCE</scope>
    <source>
        <tissue evidence="12">Skin</tissue>
    </source>
</reference>
<dbReference type="SMART" id="SM00112">
    <property type="entry name" value="CA"/>
    <property type="match status" value="3"/>
</dbReference>
<evidence type="ECO:0000256" key="1">
    <source>
        <dbReference type="ARBA" id="ARBA00004167"/>
    </source>
</evidence>
<dbReference type="CDD" id="cd11304">
    <property type="entry name" value="Cadherin_repeat"/>
    <property type="match status" value="3"/>
</dbReference>
<keyword evidence="5 8" id="KW-0106">Calcium</keyword>
<feature type="compositionally biased region" description="Low complexity" evidence="9">
    <location>
        <begin position="592"/>
        <end position="606"/>
    </location>
</feature>
<name>A0A0B6ZSE5_9EUPU</name>
<dbReference type="GO" id="GO:0007043">
    <property type="term" value="P:cell-cell junction assembly"/>
    <property type="evidence" value="ECO:0007669"/>
    <property type="project" value="TreeGrafter"/>
</dbReference>
<dbReference type="InterPro" id="IPR039808">
    <property type="entry name" value="Cadherin"/>
</dbReference>
<dbReference type="SUPFAM" id="SSF49313">
    <property type="entry name" value="Cadherin-like"/>
    <property type="match status" value="4"/>
</dbReference>
<dbReference type="PANTHER" id="PTHR24027">
    <property type="entry name" value="CADHERIN-23"/>
    <property type="match status" value="1"/>
</dbReference>
<accession>A0A0B6ZSE5</accession>
<comment type="subcellular location">
    <subcellularLocation>
        <location evidence="1">Membrane</location>
        <topology evidence="1">Single-pass membrane protein</topology>
    </subcellularLocation>
</comment>
<evidence type="ECO:0000256" key="4">
    <source>
        <dbReference type="ARBA" id="ARBA00022737"/>
    </source>
</evidence>
<dbReference type="PANTHER" id="PTHR24027:SF422">
    <property type="entry name" value="CADHERIN DOMAIN-CONTAINING PROTEIN"/>
    <property type="match status" value="1"/>
</dbReference>
<dbReference type="GO" id="GO:0034332">
    <property type="term" value="P:adherens junction organization"/>
    <property type="evidence" value="ECO:0007669"/>
    <property type="project" value="TreeGrafter"/>
</dbReference>
<feature type="transmembrane region" description="Helical" evidence="10">
    <location>
        <begin position="422"/>
        <end position="445"/>
    </location>
</feature>
<dbReference type="Pfam" id="PF00028">
    <property type="entry name" value="Cadherin"/>
    <property type="match status" value="2"/>
</dbReference>
<dbReference type="GO" id="GO:0045296">
    <property type="term" value="F:cadherin binding"/>
    <property type="evidence" value="ECO:0007669"/>
    <property type="project" value="TreeGrafter"/>
</dbReference>
<dbReference type="InterPro" id="IPR002126">
    <property type="entry name" value="Cadherin-like_dom"/>
</dbReference>
<keyword evidence="3" id="KW-0732">Signal</keyword>
<proteinExistence type="predicted"/>
<dbReference type="AlphaFoldDB" id="A0A0B6ZSE5"/>
<dbReference type="EMBL" id="HACG01024699">
    <property type="protein sequence ID" value="CEK71564.1"/>
    <property type="molecule type" value="Transcribed_RNA"/>
</dbReference>
<dbReference type="GO" id="GO:0007156">
    <property type="term" value="P:homophilic cell adhesion via plasma membrane adhesion molecules"/>
    <property type="evidence" value="ECO:0007669"/>
    <property type="project" value="InterPro"/>
</dbReference>
<feature type="region of interest" description="Disordered" evidence="9">
    <location>
        <begin position="585"/>
        <end position="662"/>
    </location>
</feature>
<feature type="domain" description="Cadherin" evidence="11">
    <location>
        <begin position="222"/>
        <end position="319"/>
    </location>
</feature>
<dbReference type="GO" id="GO:0016477">
    <property type="term" value="P:cell migration"/>
    <property type="evidence" value="ECO:0007669"/>
    <property type="project" value="TreeGrafter"/>
</dbReference>
<keyword evidence="2 10" id="KW-0812">Transmembrane</keyword>